<accession>A0AAD3XUP9</accession>
<evidence type="ECO:0000313" key="2">
    <source>
        <dbReference type="EMBL" id="GMH17279.1"/>
    </source>
</evidence>
<feature type="region of interest" description="Disordered" evidence="1">
    <location>
        <begin position="1"/>
        <end position="74"/>
    </location>
</feature>
<protein>
    <submittedName>
        <fullName evidence="2">Uncharacterized protein</fullName>
    </submittedName>
</protein>
<keyword evidence="3" id="KW-1185">Reference proteome</keyword>
<comment type="caution">
    <text evidence="2">The sequence shown here is derived from an EMBL/GenBank/DDBJ whole genome shotgun (WGS) entry which is preliminary data.</text>
</comment>
<evidence type="ECO:0000256" key="1">
    <source>
        <dbReference type="SAM" id="MobiDB-lite"/>
    </source>
</evidence>
<dbReference type="AlphaFoldDB" id="A0AAD3XUP9"/>
<organism evidence="2 3">
    <name type="scientific">Nepenthes gracilis</name>
    <name type="common">Slender pitcher plant</name>
    <dbReference type="NCBI Taxonomy" id="150966"/>
    <lineage>
        <taxon>Eukaryota</taxon>
        <taxon>Viridiplantae</taxon>
        <taxon>Streptophyta</taxon>
        <taxon>Embryophyta</taxon>
        <taxon>Tracheophyta</taxon>
        <taxon>Spermatophyta</taxon>
        <taxon>Magnoliopsida</taxon>
        <taxon>eudicotyledons</taxon>
        <taxon>Gunneridae</taxon>
        <taxon>Pentapetalae</taxon>
        <taxon>Caryophyllales</taxon>
        <taxon>Nepenthaceae</taxon>
        <taxon>Nepenthes</taxon>
    </lineage>
</organism>
<feature type="compositionally biased region" description="Polar residues" evidence="1">
    <location>
        <begin position="11"/>
        <end position="22"/>
    </location>
</feature>
<sequence length="74" mass="8112">MDGQIVEAQNVLPSSIRGSTSETNREKGPLDFNGDLSSEGGRRAFSAQSGNHRHLLPINQIPTPYLKGKPIRLR</sequence>
<dbReference type="EMBL" id="BSYO01000017">
    <property type="protein sequence ID" value="GMH17279.1"/>
    <property type="molecule type" value="Genomic_DNA"/>
</dbReference>
<gene>
    <name evidence="2" type="ORF">Nepgr_019120</name>
</gene>
<name>A0AAD3XUP9_NEPGR</name>
<dbReference type="Proteomes" id="UP001279734">
    <property type="component" value="Unassembled WGS sequence"/>
</dbReference>
<reference evidence="2" key="1">
    <citation type="submission" date="2023-05" db="EMBL/GenBank/DDBJ databases">
        <title>Nepenthes gracilis genome sequencing.</title>
        <authorList>
            <person name="Fukushima K."/>
        </authorList>
    </citation>
    <scope>NUCLEOTIDE SEQUENCE</scope>
    <source>
        <strain evidence="2">SING2019-196</strain>
    </source>
</reference>
<evidence type="ECO:0000313" key="3">
    <source>
        <dbReference type="Proteomes" id="UP001279734"/>
    </source>
</evidence>
<proteinExistence type="predicted"/>